<keyword evidence="2" id="KW-0808">Transferase</keyword>
<dbReference type="SUPFAM" id="SSF53756">
    <property type="entry name" value="UDP-Glycosyltransferase/glycogen phosphorylase"/>
    <property type="match status" value="1"/>
</dbReference>
<dbReference type="EC" id="2.4.1.227" evidence="2"/>
<organism evidence="2 3">
    <name type="scientific">Prescottella agglutinans</name>
    <dbReference type="NCBI Taxonomy" id="1644129"/>
    <lineage>
        <taxon>Bacteria</taxon>
        <taxon>Bacillati</taxon>
        <taxon>Actinomycetota</taxon>
        <taxon>Actinomycetes</taxon>
        <taxon>Mycobacteriales</taxon>
        <taxon>Nocardiaceae</taxon>
        <taxon>Prescottella</taxon>
    </lineage>
</organism>
<dbReference type="EMBL" id="JARXVC010000003">
    <property type="protein sequence ID" value="MDH6280510.1"/>
    <property type="molecule type" value="Genomic_DNA"/>
</dbReference>
<dbReference type="Gene3D" id="3.40.50.2000">
    <property type="entry name" value="Glycogen Phosphorylase B"/>
    <property type="match status" value="1"/>
</dbReference>
<evidence type="ECO:0000313" key="3">
    <source>
        <dbReference type="Proteomes" id="UP001160334"/>
    </source>
</evidence>
<dbReference type="Pfam" id="PF04101">
    <property type="entry name" value="Glyco_tran_28_C"/>
    <property type="match status" value="1"/>
</dbReference>
<keyword evidence="2" id="KW-0328">Glycosyltransferase</keyword>
<dbReference type="Proteomes" id="UP001160334">
    <property type="component" value="Unassembled WGS sequence"/>
</dbReference>
<evidence type="ECO:0000259" key="1">
    <source>
        <dbReference type="Pfam" id="PF04101"/>
    </source>
</evidence>
<comment type="caution">
    <text evidence="2">The sequence shown here is derived from an EMBL/GenBank/DDBJ whole genome shotgun (WGS) entry which is preliminary data.</text>
</comment>
<dbReference type="InterPro" id="IPR007235">
    <property type="entry name" value="Glyco_trans_28_C"/>
</dbReference>
<evidence type="ECO:0000313" key="2">
    <source>
        <dbReference type="EMBL" id="MDH6280510.1"/>
    </source>
</evidence>
<dbReference type="GO" id="GO:0016757">
    <property type="term" value="F:glycosyltransferase activity"/>
    <property type="evidence" value="ECO:0007669"/>
    <property type="project" value="UniProtKB-KW"/>
</dbReference>
<feature type="domain" description="Glycosyl transferase family 28 C-terminal" evidence="1">
    <location>
        <begin position="164"/>
        <end position="273"/>
    </location>
</feature>
<gene>
    <name evidence="2" type="ORF">M2280_001722</name>
</gene>
<accession>A0ABT6M8D0</accession>
<name>A0ABT6M8D0_9NOCA</name>
<keyword evidence="3" id="KW-1185">Reference proteome</keyword>
<sequence>MLWVASSGGHLTELVRIARTTSADEQSDWVTFDTPQTRGALQGQRCHFVDYIAPRDVRRAVKASSWAIGHLRREKYDVCISTGAALAVSILPVAAARGCNAIYVESISRVDGPSLSGRILRATPGVRTYTQHVAWSSPAWGWSGSILDSWAAEPRARAERPRKVFVTLGTIQPYRFDRAVDAVLAVIEPGDEVVWQVGSTVRADLPGTVLREVSQDEFRRLSSESDVTVTHAGVGSILELLDLGRVPVIAVRSGGFDEHVDDHQRQIADEMVRRGLVFELDLEAPSREAFERACSFEALAVGGVNDRRSGTSAGHNTFRGE</sequence>
<protein>
    <submittedName>
        <fullName evidence="2">UDP-N-acetylglucosamine--N-acetylmuramyl-(Pentapeptide) pyrophosphoryl-undecaprenol N-acetylglucosamine transferase</fullName>
        <ecNumber evidence="2">2.4.1.227</ecNumber>
    </submittedName>
</protein>
<proteinExistence type="predicted"/>
<reference evidence="2 3" key="1">
    <citation type="submission" date="2023-04" db="EMBL/GenBank/DDBJ databases">
        <title>Forest soil microbial communities from Buena Vista Peninsula, Colon Province, Panama.</title>
        <authorList>
            <person name="Bouskill N."/>
        </authorList>
    </citation>
    <scope>NUCLEOTIDE SEQUENCE [LARGE SCALE GENOMIC DNA]</scope>
    <source>
        <strain evidence="2 3">CFH S0262</strain>
    </source>
</reference>